<feature type="compositionally biased region" description="Low complexity" evidence="1">
    <location>
        <begin position="94"/>
        <end position="119"/>
    </location>
</feature>
<dbReference type="EMBL" id="PDNB01000297">
    <property type="protein sequence ID" value="PGG96057.1"/>
    <property type="molecule type" value="Genomic_DNA"/>
</dbReference>
<comment type="caution">
    <text evidence="3">The sequence shown here is derived from an EMBL/GenBank/DDBJ whole genome shotgun (WGS) entry which is preliminary data.</text>
</comment>
<evidence type="ECO:0000256" key="1">
    <source>
        <dbReference type="SAM" id="MobiDB-lite"/>
    </source>
</evidence>
<accession>A0A2B7WHQ4</accession>
<keyword evidence="4" id="KW-1185">Reference proteome</keyword>
<feature type="region of interest" description="Disordered" evidence="1">
    <location>
        <begin position="94"/>
        <end position="126"/>
    </location>
</feature>
<feature type="region of interest" description="Disordered" evidence="1">
    <location>
        <begin position="169"/>
        <end position="209"/>
    </location>
</feature>
<evidence type="ECO:0000259" key="2">
    <source>
        <dbReference type="PROSITE" id="PS50090"/>
    </source>
</evidence>
<dbReference type="OrthoDB" id="5427780at2759"/>
<dbReference type="InterPro" id="IPR001005">
    <property type="entry name" value="SANT/Myb"/>
</dbReference>
<feature type="domain" description="Myb-like" evidence="2">
    <location>
        <begin position="114"/>
        <end position="158"/>
    </location>
</feature>
<feature type="compositionally biased region" description="Basic residues" evidence="1">
    <location>
        <begin position="41"/>
        <end position="58"/>
    </location>
</feature>
<dbReference type="PROSITE" id="PS50090">
    <property type="entry name" value="MYB_LIKE"/>
    <property type="match status" value="1"/>
</dbReference>
<sequence>MPHTDSKGVLKLSFADVFKSSKTIREEIAAASYKKAAVAARSKKAAAARNAKNGHHHAYPPNLPPGFPPLVYVPVQSNDGGVSQGPPQYQYQYQYQQQPPQPQEQASGSAPPQQQQQQQDHWTTDDDDTLRRLKAEDMSWKAISTSMNRPVHTLKMRWGIIKPMVEYKIQKPPPKEPPPKPQSECTHRKHERRVSFSEPLVTSGKSESSYTRTPKKKILYVDENFSLEEILLLNKLAAQYEEEKWLRISSRFYDKTGKRVTPQEAKEHVQRV</sequence>
<dbReference type="STRING" id="1447875.A0A2B7WHQ4"/>
<feature type="region of interest" description="Disordered" evidence="1">
    <location>
        <begin position="40"/>
        <end position="65"/>
    </location>
</feature>
<dbReference type="AlphaFoldDB" id="A0A2B7WHQ4"/>
<reference evidence="3 4" key="1">
    <citation type="submission" date="2017-10" db="EMBL/GenBank/DDBJ databases">
        <title>Comparative genomics in systemic dimorphic fungi from Ajellomycetaceae.</title>
        <authorList>
            <person name="Munoz J.F."/>
            <person name="Mcewen J.G."/>
            <person name="Clay O.K."/>
            <person name="Cuomo C.A."/>
        </authorList>
    </citation>
    <scope>NUCLEOTIDE SEQUENCE [LARGE SCALE GENOMIC DNA]</scope>
    <source>
        <strain evidence="3 4">UAMH5409</strain>
    </source>
</reference>
<evidence type="ECO:0000313" key="4">
    <source>
        <dbReference type="Proteomes" id="UP000223968"/>
    </source>
</evidence>
<gene>
    <name evidence="3" type="ORF">AJ79_09745</name>
</gene>
<organism evidence="3 4">
    <name type="scientific">Helicocarpus griseus UAMH5409</name>
    <dbReference type="NCBI Taxonomy" id="1447875"/>
    <lineage>
        <taxon>Eukaryota</taxon>
        <taxon>Fungi</taxon>
        <taxon>Dikarya</taxon>
        <taxon>Ascomycota</taxon>
        <taxon>Pezizomycotina</taxon>
        <taxon>Eurotiomycetes</taxon>
        <taxon>Eurotiomycetidae</taxon>
        <taxon>Onygenales</taxon>
        <taxon>Ajellomycetaceae</taxon>
        <taxon>Helicocarpus</taxon>
    </lineage>
</organism>
<name>A0A2B7WHQ4_9EURO</name>
<protein>
    <recommendedName>
        <fullName evidence="2">Myb-like domain-containing protein</fullName>
    </recommendedName>
</protein>
<evidence type="ECO:0000313" key="3">
    <source>
        <dbReference type="EMBL" id="PGG96057.1"/>
    </source>
</evidence>
<dbReference type="Proteomes" id="UP000223968">
    <property type="component" value="Unassembled WGS sequence"/>
</dbReference>
<proteinExistence type="predicted"/>